<dbReference type="EMBL" id="CAJHIS010000025">
    <property type="protein sequence ID" value="CAD6494581.1"/>
    <property type="molecule type" value="Genomic_DNA"/>
</dbReference>
<name>A0A811TDT3_9EURY</name>
<feature type="domain" description="Transposase DDE" evidence="3">
    <location>
        <begin position="379"/>
        <end position="496"/>
    </location>
</feature>
<dbReference type="PANTHER" id="PTHR33408:SF2">
    <property type="entry name" value="TRANSPOSASE DDE DOMAIN-CONTAINING PROTEIN"/>
    <property type="match status" value="1"/>
</dbReference>
<evidence type="ECO:0000259" key="2">
    <source>
        <dbReference type="Pfam" id="PF05598"/>
    </source>
</evidence>
<evidence type="ECO:0000313" key="4">
    <source>
        <dbReference type="EMBL" id="CAD6494581.1"/>
    </source>
</evidence>
<feature type="domain" description="Transposase InsH N-terminal" evidence="2">
    <location>
        <begin position="19"/>
        <end position="115"/>
    </location>
</feature>
<dbReference type="PANTHER" id="PTHR33408">
    <property type="entry name" value="TRANSPOSASE"/>
    <property type="match status" value="1"/>
</dbReference>
<proteinExistence type="predicted"/>
<protein>
    <submittedName>
        <fullName evidence="4">Transposase DDE domain protein</fullName>
    </submittedName>
</protein>
<dbReference type="InterPro" id="IPR047629">
    <property type="entry name" value="IS1182_transpos"/>
</dbReference>
<evidence type="ECO:0000256" key="1">
    <source>
        <dbReference type="SAM" id="Coils"/>
    </source>
</evidence>
<comment type="caution">
    <text evidence="4">The sequence shown here is derived from an EMBL/GenBank/DDBJ whole genome shotgun (WGS) entry which is preliminary data.</text>
</comment>
<evidence type="ECO:0000313" key="5">
    <source>
        <dbReference type="Proteomes" id="UP000634805"/>
    </source>
</evidence>
<sequence length="505" mass="57574">MFSIPKAPQTTFIYGPTVYKKLIPENTILYKINQVIDFSFVNEACSDLYSLDNGRPIINTPERMFRSAIVQYLNDFSDRQMEHSARFDIITKWFLGIPIEDRSYDHSALGDFRDRLGEKRWKQLFFMILKQIEDAGFAKGNQSVDATHVIANIAIPGTIGLIRQGIKAIMEEIETIDPKLFEELGGKKTADKKEKLHTLKTEEKKTKLVEVVEEARAIRDKAEKLESPLVKQKIEKLNQILNENIEENNGKVRKKKEHVKNKLVSLVDEDARHGAKSDSKPFTGYKANIMKSDDGFVTNIIGTPGNTYDGNVLLPLVDEKTENSSKPQKVRGDTHDRSAENRFQMLQRGITVVAPIQKDFNPTGLLSQDKFILDKTGVTCPAGNRTMISNYNEKEGTTTFKFKKEICSMCSLKDQCTKQDGRTITMGKHHDLVKEAKEYNKTQDFKDDMKERAHIEPKNAEMKRFHGMERARYWGLPKVNVQFIITAIAVNLKRLANVSASVCYL</sequence>
<accession>A0A811TDT3</accession>
<feature type="coiled-coil region" evidence="1">
    <location>
        <begin position="231"/>
        <end position="262"/>
    </location>
</feature>
<reference evidence="4" key="1">
    <citation type="submission" date="2020-10" db="EMBL/GenBank/DDBJ databases">
        <authorList>
            <person name="Hahn C.J."/>
            <person name="Laso-Perez R."/>
            <person name="Vulcano F."/>
            <person name="Vaziourakis K.-M."/>
            <person name="Stokke R."/>
            <person name="Steen I.H."/>
            <person name="Teske A."/>
            <person name="Boetius A."/>
            <person name="Liebeke M."/>
            <person name="Amann R."/>
            <person name="Knittel K."/>
        </authorList>
    </citation>
    <scope>NUCLEOTIDE SEQUENCE</scope>
    <source>
        <strain evidence="4">Gfbio:e3339647-f889-4370-9287-4fb5cb688e4c:AG392D22_GoMArc1</strain>
    </source>
</reference>
<keyword evidence="1" id="KW-0175">Coiled coil</keyword>
<dbReference type="NCBIfam" id="NF033551">
    <property type="entry name" value="transpos_IS1182"/>
    <property type="match status" value="1"/>
</dbReference>
<dbReference type="Pfam" id="PF05598">
    <property type="entry name" value="DUF772"/>
    <property type="match status" value="1"/>
</dbReference>
<dbReference type="Pfam" id="PF13751">
    <property type="entry name" value="DDE_Tnp_1_6"/>
    <property type="match status" value="1"/>
</dbReference>
<evidence type="ECO:0000259" key="3">
    <source>
        <dbReference type="Pfam" id="PF13751"/>
    </source>
</evidence>
<dbReference type="Proteomes" id="UP000634805">
    <property type="component" value="Unassembled WGS sequence"/>
</dbReference>
<dbReference type="AlphaFoldDB" id="A0A811TDT3"/>
<organism evidence="4 5">
    <name type="scientific">Candidatus Argoarchaeum ethanivorans</name>
    <dbReference type="NCBI Taxonomy" id="2608793"/>
    <lineage>
        <taxon>Archaea</taxon>
        <taxon>Methanobacteriati</taxon>
        <taxon>Methanobacteriota</taxon>
        <taxon>Stenosarchaea group</taxon>
        <taxon>Methanomicrobia</taxon>
        <taxon>Methanosarcinales</taxon>
        <taxon>Methanosarcinales incertae sedis</taxon>
        <taxon>GOM Arc I cluster</taxon>
        <taxon>Candidatus Argoarchaeum</taxon>
    </lineage>
</organism>
<dbReference type="InterPro" id="IPR025668">
    <property type="entry name" value="Tnp_DDE_dom"/>
</dbReference>
<gene>
    <name evidence="4" type="ORF">EMLJLAPB_00842</name>
</gene>
<dbReference type="InterPro" id="IPR008490">
    <property type="entry name" value="Transposase_InsH_N"/>
</dbReference>